<dbReference type="Proteomes" id="UP001254564">
    <property type="component" value="Unassembled WGS sequence"/>
</dbReference>
<dbReference type="EMBL" id="JARWAN010000036">
    <property type="protein sequence ID" value="MDR5900327.1"/>
    <property type="molecule type" value="Genomic_DNA"/>
</dbReference>
<evidence type="ECO:0000313" key="3">
    <source>
        <dbReference type="Proteomes" id="UP001254564"/>
    </source>
</evidence>
<proteinExistence type="predicted"/>
<gene>
    <name evidence="2" type="ORF">QC823_15265</name>
</gene>
<evidence type="ECO:0000256" key="1">
    <source>
        <dbReference type="SAM" id="MobiDB-lite"/>
    </source>
</evidence>
<keyword evidence="3" id="KW-1185">Reference proteome</keyword>
<accession>A0ABU1H9J7</accession>
<sequence length="350" mass="39854">MSKSGNNTFSDEMRQARGEPSPVMQAMIEVGSVLDEQACQVIHRVSEISPEIAENVQKKALSTVVNTLTASHEAEAGEGEPIKLQQGKTAIVQQREHHADSAMSQALLVRRDYHDTFLHKQNADCAALDNDLYASFQRMQRALLEAQRHLAALDILSDLENNLFSERARKGGHAQVRPAAQKEQERLLDAVVKNMMYNIYHDGNYKKSASKKEVTDYLTAMIFWLNQQARFLKIETVDDLHSDIQTSLNKRKAPGEDSHFVKGSMRRPIQMHETLMRMQDKLMYEHGVLKGGQDVLVCLMKKRFVALPEEAREAIDSVPHFEDLQPYVDRLLDAQSWRDVLGKSDSWREK</sequence>
<dbReference type="RefSeq" id="WP_309657205.1">
    <property type="nucleotide sequence ID" value="NZ_JARWAN010000036.1"/>
</dbReference>
<reference evidence="2 3" key="1">
    <citation type="submission" date="2023-04" db="EMBL/GenBank/DDBJ databases">
        <title>A long-awaited taxogenomic arrangement of the family Halomonadaceae.</title>
        <authorList>
            <person name="De La Haba R."/>
            <person name="Chuvochina M."/>
            <person name="Wittouck S."/>
            <person name="Arahal D.R."/>
            <person name="Sanchez-Porro C."/>
            <person name="Hugenholtz P."/>
            <person name="Ventosa A."/>
        </authorList>
    </citation>
    <scope>NUCLEOTIDE SEQUENCE [LARGE SCALE GENOMIC DNA]</scope>
    <source>
        <strain evidence="2 3">DSM 21020</strain>
    </source>
</reference>
<name>A0ABU1H9J7_9GAMM</name>
<evidence type="ECO:0000313" key="2">
    <source>
        <dbReference type="EMBL" id="MDR5900327.1"/>
    </source>
</evidence>
<comment type="caution">
    <text evidence="2">The sequence shown here is derived from an EMBL/GenBank/DDBJ whole genome shotgun (WGS) entry which is preliminary data.</text>
</comment>
<protein>
    <submittedName>
        <fullName evidence="2">Uncharacterized protein</fullName>
    </submittedName>
</protein>
<feature type="compositionally biased region" description="Polar residues" evidence="1">
    <location>
        <begin position="1"/>
        <end position="10"/>
    </location>
</feature>
<organism evidence="2 3">
    <name type="scientific">Vreelandella vilamensis</name>
    <dbReference type="NCBI Taxonomy" id="531309"/>
    <lineage>
        <taxon>Bacteria</taxon>
        <taxon>Pseudomonadati</taxon>
        <taxon>Pseudomonadota</taxon>
        <taxon>Gammaproteobacteria</taxon>
        <taxon>Oceanospirillales</taxon>
        <taxon>Halomonadaceae</taxon>
        <taxon>Vreelandella</taxon>
    </lineage>
</organism>
<feature type="region of interest" description="Disordered" evidence="1">
    <location>
        <begin position="1"/>
        <end position="21"/>
    </location>
</feature>